<dbReference type="PANTHER" id="PTHR37316:SF3">
    <property type="entry name" value="TEICHOIC ACID GLYCEROL-PHOSPHATE TRANSFERASE"/>
    <property type="match status" value="1"/>
</dbReference>
<dbReference type="eggNOG" id="COG1887">
    <property type="taxonomic scope" value="Bacteria"/>
</dbReference>
<organism evidence="7 8">
    <name type="scientific">Pseudoxanthomonas suwonensis (strain 11-1)</name>
    <dbReference type="NCBI Taxonomy" id="743721"/>
    <lineage>
        <taxon>Bacteria</taxon>
        <taxon>Pseudomonadati</taxon>
        <taxon>Pseudomonadota</taxon>
        <taxon>Gammaproteobacteria</taxon>
        <taxon>Lysobacterales</taxon>
        <taxon>Lysobacteraceae</taxon>
        <taxon>Pseudoxanthomonas</taxon>
    </lineage>
</organism>
<dbReference type="SUPFAM" id="SSF53756">
    <property type="entry name" value="UDP-Glycosyltransferase/glycogen phosphorylase"/>
    <property type="match status" value="1"/>
</dbReference>
<dbReference type="InterPro" id="IPR043148">
    <property type="entry name" value="TagF_C"/>
</dbReference>
<evidence type="ECO:0000256" key="3">
    <source>
        <dbReference type="ARBA" id="ARBA00022475"/>
    </source>
</evidence>
<keyword evidence="4 7" id="KW-0808">Transferase</keyword>
<dbReference type="GO" id="GO:0047355">
    <property type="term" value="F:CDP-glycerol glycerophosphotransferase activity"/>
    <property type="evidence" value="ECO:0007669"/>
    <property type="project" value="InterPro"/>
</dbReference>
<dbReference type="InterPro" id="IPR051612">
    <property type="entry name" value="Teichoic_Acid_Biosynth"/>
</dbReference>
<dbReference type="Pfam" id="PF04464">
    <property type="entry name" value="Glyphos_transf"/>
    <property type="match status" value="1"/>
</dbReference>
<evidence type="ECO:0000256" key="4">
    <source>
        <dbReference type="ARBA" id="ARBA00022679"/>
    </source>
</evidence>
<dbReference type="PANTHER" id="PTHR37316">
    <property type="entry name" value="TEICHOIC ACID GLYCEROL-PHOSPHATE PRIMASE"/>
    <property type="match status" value="1"/>
</dbReference>
<evidence type="ECO:0000313" key="8">
    <source>
        <dbReference type="Proteomes" id="UP000008632"/>
    </source>
</evidence>
<dbReference type="HOGENOM" id="CLU_707302_0_0_6"/>
<dbReference type="OrthoDB" id="6031591at2"/>
<dbReference type="RefSeq" id="WP_013534349.1">
    <property type="nucleotide sequence ID" value="NC_014924.1"/>
</dbReference>
<evidence type="ECO:0000256" key="2">
    <source>
        <dbReference type="ARBA" id="ARBA00010488"/>
    </source>
</evidence>
<dbReference type="AlphaFoldDB" id="E6WQS0"/>
<dbReference type="Gene3D" id="3.40.50.12580">
    <property type="match status" value="1"/>
</dbReference>
<protein>
    <submittedName>
        <fullName evidence="7">CDP-glycerol:poly(Glycerophosphate) glycerophosphotransferase</fullName>
    </submittedName>
</protein>
<keyword evidence="6" id="KW-0472">Membrane</keyword>
<evidence type="ECO:0000313" key="7">
    <source>
        <dbReference type="EMBL" id="ADV26519.1"/>
    </source>
</evidence>
<dbReference type="InterPro" id="IPR043149">
    <property type="entry name" value="TagF_N"/>
</dbReference>
<evidence type="ECO:0000256" key="5">
    <source>
        <dbReference type="ARBA" id="ARBA00022944"/>
    </source>
</evidence>
<gene>
    <name evidence="7" type="ordered locus">Psesu_0663</name>
</gene>
<accession>E6WQS0</accession>
<keyword evidence="3" id="KW-1003">Cell membrane</keyword>
<keyword evidence="8" id="KW-1185">Reference proteome</keyword>
<dbReference type="STRING" id="743721.Psesu_0663"/>
<dbReference type="Gene3D" id="3.40.50.11820">
    <property type="match status" value="1"/>
</dbReference>
<evidence type="ECO:0000256" key="6">
    <source>
        <dbReference type="ARBA" id="ARBA00023136"/>
    </source>
</evidence>
<dbReference type="GO" id="GO:0019350">
    <property type="term" value="P:teichoic acid biosynthetic process"/>
    <property type="evidence" value="ECO:0007669"/>
    <property type="project" value="UniProtKB-KW"/>
</dbReference>
<name>E6WQS0_PSEUU</name>
<dbReference type="GO" id="GO:0005886">
    <property type="term" value="C:plasma membrane"/>
    <property type="evidence" value="ECO:0007669"/>
    <property type="project" value="UniProtKB-SubCell"/>
</dbReference>
<dbReference type="Proteomes" id="UP000008632">
    <property type="component" value="Chromosome"/>
</dbReference>
<comment type="subcellular location">
    <subcellularLocation>
        <location evidence="1">Cell membrane</location>
        <topology evidence="1">Peripheral membrane protein</topology>
    </subcellularLocation>
</comment>
<dbReference type="InterPro" id="IPR007554">
    <property type="entry name" value="Glycerophosphate_synth"/>
</dbReference>
<sequence>MKIDRKRPLHWLLLVGFLAQAILGLLLRHLRRRRAEDVVVLYGHKLNGNLFALHEELRRRGSPRAVFLTMDGDYRRQLQAQGFDSCHACSPACARLLATAGAVVSDHGLHSLELLQPAYRRARLGFFDVWHGIPFKGFDADDFRVQHRYDETWVASGLCRQLYVDQFGFEPAKVVATGYPRTDRLVTDDGSGTRLREELGISDSSRVVLFAPTWAQDQKGRSIYPFGHTEAEFLSQLAAFVRQRDATLLVRSHLNSGDGTTIRLPGMIQLPGSRYPDTEGILLASDVLVCDWSSIAFDYLLLDRPTLFLDVPPPFRKGFSLGPEYRFGPVIPSLPALLEALGTALDDEEGYWQAYRASHTDIRARVYGRIADGSAARRCSGRLAGYMERSG</sequence>
<keyword evidence="5" id="KW-0777">Teichoic acid biosynthesis</keyword>
<proteinExistence type="inferred from homology"/>
<dbReference type="EMBL" id="CP002446">
    <property type="protein sequence ID" value="ADV26519.1"/>
    <property type="molecule type" value="Genomic_DNA"/>
</dbReference>
<dbReference type="KEGG" id="psu:Psesu_0663"/>
<comment type="similarity">
    <text evidence="2">Belongs to the CDP-glycerol glycerophosphotransferase family.</text>
</comment>
<evidence type="ECO:0000256" key="1">
    <source>
        <dbReference type="ARBA" id="ARBA00004202"/>
    </source>
</evidence>
<reference evidence="7 8" key="1">
    <citation type="submission" date="2011-01" db="EMBL/GenBank/DDBJ databases">
        <title>Complete sequence of Pseudoxanthomonas suwonensis 11-1.</title>
        <authorList>
            <consortium name="US DOE Joint Genome Institute"/>
            <person name="Lucas S."/>
            <person name="Copeland A."/>
            <person name="Lapidus A."/>
            <person name="Cheng J.-F."/>
            <person name="Goodwin L."/>
            <person name="Pitluck S."/>
            <person name="Teshima H."/>
            <person name="Detter J.C."/>
            <person name="Han C."/>
            <person name="Tapia R."/>
            <person name="Land M."/>
            <person name="Hauser L."/>
            <person name="Kyrpides N."/>
            <person name="Ivanova N."/>
            <person name="Ovchinnikova G."/>
            <person name="Siebers A.K."/>
            <person name="Allgaier M."/>
            <person name="Thelen M.P."/>
            <person name="Hugenholtz P."/>
            <person name="Gladden J."/>
            <person name="Woyke T."/>
        </authorList>
    </citation>
    <scope>NUCLEOTIDE SEQUENCE [LARGE SCALE GENOMIC DNA]</scope>
    <source>
        <strain evidence="8">11-1</strain>
    </source>
</reference>